<evidence type="ECO:0000313" key="1">
    <source>
        <dbReference type="EMBL" id="RZT76453.1"/>
    </source>
</evidence>
<proteinExistence type="predicted"/>
<gene>
    <name evidence="1" type="ORF">EV678_2330</name>
</gene>
<protein>
    <recommendedName>
        <fullName evidence="3">Calcium-binding protein</fullName>
    </recommendedName>
</protein>
<dbReference type="PANTHER" id="PTHR39431">
    <property type="entry name" value="FRPA/C-RELATED PROTEIN"/>
    <property type="match status" value="1"/>
</dbReference>
<name>A0ABY0IML5_9RHOO</name>
<keyword evidence="2" id="KW-1185">Reference proteome</keyword>
<evidence type="ECO:0000313" key="2">
    <source>
        <dbReference type="Proteomes" id="UP000292136"/>
    </source>
</evidence>
<evidence type="ECO:0008006" key="3">
    <source>
        <dbReference type="Google" id="ProtNLM"/>
    </source>
</evidence>
<comment type="caution">
    <text evidence="1">The sequence shown here is derived from an EMBL/GenBank/DDBJ whole genome shotgun (WGS) entry which is preliminary data.</text>
</comment>
<dbReference type="EMBL" id="SHKM01000002">
    <property type="protein sequence ID" value="RZT76453.1"/>
    <property type="molecule type" value="Genomic_DNA"/>
</dbReference>
<dbReference type="PANTHER" id="PTHR39431:SF1">
    <property type="entry name" value="FRPA_C-RELATED PROTEIN"/>
    <property type="match status" value="1"/>
</dbReference>
<accession>A0ABY0IML5</accession>
<reference evidence="1 2" key="1">
    <citation type="submission" date="2019-02" db="EMBL/GenBank/DDBJ databases">
        <title>Genomic Encyclopedia of Type Strains, Phase IV (KMG-IV): sequencing the most valuable type-strain genomes for metagenomic binning, comparative biology and taxonomic classification.</title>
        <authorList>
            <person name="Goeker M."/>
        </authorList>
    </citation>
    <scope>NUCLEOTIDE SEQUENCE [LARGE SCALE GENOMIC DNA]</scope>
    <source>
        <strain evidence="1 2">DSM 21223</strain>
    </source>
</reference>
<sequence>MRIQDCQMDISCQRTASETREASYVFRVEHDGEFKDMLKSYAKDGKIVAQEVEPRASAVAVVPESWSSGAIASGDESRRRRVDQLLQEMITRLFAMLTAGDKDCCCDKDGDSTGLPDLGQGKGASARTPAAGDFEAQPRMPRVRVVAWESETNLKVRESESTTVCASGSVRTADGRCIDFDLEVAMQRQYEADYQKKESGTWELKDPLVLNFPGKAAELADTRFDFDLDADGDQESVAGLGRGSAFLALDRNGDGAINDGRELFGALSGNGFADLKAYDTDGNNWIDEADAIYSQLRLWQPGADTAAAGKAGQEGQGAGLQTLQEAGVGALWLGSVQSEFSLKDGDNQQQGQVRQTSVWLAENGEAGSLQQVDLATT</sequence>
<dbReference type="Proteomes" id="UP000292136">
    <property type="component" value="Unassembled WGS sequence"/>
</dbReference>
<organism evidence="1 2">
    <name type="scientific">Azospira oryzae</name>
    <dbReference type="NCBI Taxonomy" id="146939"/>
    <lineage>
        <taxon>Bacteria</taxon>
        <taxon>Pseudomonadati</taxon>
        <taxon>Pseudomonadota</taxon>
        <taxon>Betaproteobacteria</taxon>
        <taxon>Rhodocyclales</taxon>
        <taxon>Rhodocyclaceae</taxon>
        <taxon>Azospira</taxon>
    </lineage>
</organism>